<dbReference type="PANTHER" id="PTHR32432">
    <property type="entry name" value="CELL DIVISION PROTEIN FTSA-RELATED"/>
    <property type="match status" value="1"/>
</dbReference>
<dbReference type="InterPro" id="IPR043129">
    <property type="entry name" value="ATPase_NBD"/>
</dbReference>
<sequence length="381" mass="41811">MKNSFITILDFGSSKITCMAASKVAGREDFLIRAVGQSSYNGFDENSWYEPDKLAEAVTDAISQVERKTETTVRELYVGVPGAFCATATGEASLTFHSKKKIDSDDVKELVEKAKIYDNVSDYLALEGKPVYFILDGVLKNYDPVGSVASKITALVSFSFIKNTFRNSVSPILLDKGIKKVTYVNACDAEAQFVAQSCGCIDYCIVVDVGHITTNVMLCGGKSLLFSRSFALGSGYLASDLCQVEGCSYGVAMSALSKVNFSLEFKEGDCYNVNGTALDARRTNEILKARIAQIADYIVKSFQYCDKEIPYNTPIVLTGGGLTYLRGGAHLLSEYLGKNVRVYESVNPQTNRNEYVSCYGVIREAINQNSVKNGFFSFFRK</sequence>
<evidence type="ECO:0000313" key="2">
    <source>
        <dbReference type="EMBL" id="HIU91018.1"/>
    </source>
</evidence>
<dbReference type="Gene3D" id="3.30.420.40">
    <property type="match status" value="1"/>
</dbReference>
<accession>A0A9D1MX01</accession>
<protein>
    <recommendedName>
        <fullName evidence="1">SHS2 domain-containing protein</fullName>
    </recommendedName>
</protein>
<reference evidence="2" key="2">
    <citation type="journal article" date="2021" name="PeerJ">
        <title>Extensive microbial diversity within the chicken gut microbiome revealed by metagenomics and culture.</title>
        <authorList>
            <person name="Gilroy R."/>
            <person name="Ravi A."/>
            <person name="Getino M."/>
            <person name="Pursley I."/>
            <person name="Horton D.L."/>
            <person name="Alikhan N.F."/>
            <person name="Baker D."/>
            <person name="Gharbi K."/>
            <person name="Hall N."/>
            <person name="Watson M."/>
            <person name="Adriaenssens E.M."/>
            <person name="Foster-Nyarko E."/>
            <person name="Jarju S."/>
            <person name="Secka A."/>
            <person name="Antonio M."/>
            <person name="Oren A."/>
            <person name="Chaudhuri R.R."/>
            <person name="La Ragione R."/>
            <person name="Hildebrand F."/>
            <person name="Pallen M.J."/>
        </authorList>
    </citation>
    <scope>NUCLEOTIDE SEQUENCE</scope>
    <source>
        <strain evidence="2">ChiHjej12B11-7776</strain>
    </source>
</reference>
<dbReference type="Proteomes" id="UP000886852">
    <property type="component" value="Unassembled WGS sequence"/>
</dbReference>
<evidence type="ECO:0000259" key="1">
    <source>
        <dbReference type="SMART" id="SM00842"/>
    </source>
</evidence>
<dbReference type="GO" id="GO:0051301">
    <property type="term" value="P:cell division"/>
    <property type="evidence" value="ECO:0007669"/>
    <property type="project" value="InterPro"/>
</dbReference>
<evidence type="ECO:0000313" key="3">
    <source>
        <dbReference type="Proteomes" id="UP000886852"/>
    </source>
</evidence>
<dbReference type="InterPro" id="IPR003494">
    <property type="entry name" value="SHS2_FtsA"/>
</dbReference>
<reference evidence="2" key="1">
    <citation type="submission" date="2020-10" db="EMBL/GenBank/DDBJ databases">
        <authorList>
            <person name="Gilroy R."/>
        </authorList>
    </citation>
    <scope>NUCLEOTIDE SEQUENCE</scope>
    <source>
        <strain evidence="2">ChiHjej12B11-7776</strain>
    </source>
</reference>
<dbReference type="SMART" id="SM00842">
    <property type="entry name" value="FtsA"/>
    <property type="match status" value="1"/>
</dbReference>
<dbReference type="SUPFAM" id="SSF53067">
    <property type="entry name" value="Actin-like ATPase domain"/>
    <property type="match status" value="2"/>
</dbReference>
<dbReference type="InterPro" id="IPR050696">
    <property type="entry name" value="FtsA/MreB"/>
</dbReference>
<name>A0A9D1MX01_9BACT</name>
<gene>
    <name evidence="2" type="ORF">IAC72_03315</name>
</gene>
<feature type="domain" description="SHS2" evidence="1">
    <location>
        <begin position="6"/>
        <end position="187"/>
    </location>
</feature>
<proteinExistence type="predicted"/>
<organism evidence="2 3">
    <name type="scientific">Candidatus Fimimonas merdipullorum</name>
    <dbReference type="NCBI Taxonomy" id="2840822"/>
    <lineage>
        <taxon>Bacteria</taxon>
        <taxon>Pseudomonadati</taxon>
        <taxon>Myxococcota</taxon>
        <taxon>Myxococcia</taxon>
        <taxon>Myxococcales</taxon>
        <taxon>Cystobacterineae</taxon>
        <taxon>Myxococcaceae</taxon>
        <taxon>Myxococcaceae incertae sedis</taxon>
        <taxon>Candidatus Fimimonas</taxon>
    </lineage>
</organism>
<comment type="caution">
    <text evidence="2">The sequence shown here is derived from an EMBL/GenBank/DDBJ whole genome shotgun (WGS) entry which is preliminary data.</text>
</comment>
<dbReference type="AlphaFoldDB" id="A0A9D1MX01"/>
<dbReference type="EMBL" id="DVOC01000056">
    <property type="protein sequence ID" value="HIU91018.1"/>
    <property type="molecule type" value="Genomic_DNA"/>
</dbReference>